<evidence type="ECO:0000313" key="1">
    <source>
        <dbReference type="EMBL" id="QJD81625.1"/>
    </source>
</evidence>
<keyword evidence="2" id="KW-1185">Reference proteome</keyword>
<keyword evidence="1" id="KW-0614">Plasmid</keyword>
<sequence length="460" mass="53508">MWSSPIVLIEHHLVALPKALRDGVTGLQSYLDGVWASRSVFYAEDVENSASKQQPFLKFERRKGRETIKAGQYVGFIQYGGQTIQILPKVFKQGESDIALRHLLWWLDYSERVNFPFADLLSDSETIDNFPDALIRYFARFAHTLVNEQPYHQYQEVTETMTHLRGRLNIQGYVNNSLSRGNWHQLVCDYEPFQFNNRLNQIIKYVARQLTYLCRLETRRQLEQILFVLDEVDDCPCIAQDCDAVLLNRFFHQYEHCLDMCRFFLRHQYISQQDAQQRHFCFLVPMDRVYEDLIASVIKRTFTNQFTIKPQATDYLASRINSGDSLNGLHDKVFQIKNDLLLTSKKLGQKGEQLIVDMKYKIRQGNDEADKKAGVSQTDMYQMVSYALRRNTRQVLLLYPVRQGAEPTETVTFTVSSAMIGNEPIRIRAAELRITSDSRERMEAQLITDLESAFSFLGTL</sequence>
<evidence type="ECO:0000313" key="2">
    <source>
        <dbReference type="Proteomes" id="UP000501128"/>
    </source>
</evidence>
<accession>A0A7L5DU55</accession>
<dbReference type="EMBL" id="CP051678">
    <property type="protein sequence ID" value="QJD81625.1"/>
    <property type="molecule type" value="Genomic_DNA"/>
</dbReference>
<dbReference type="PANTHER" id="PTHR38733:SF1">
    <property type="entry name" value="TYPE IV METHYL-DIRECTED RESTRICTION ENZYME ECOKMCRBC"/>
    <property type="match status" value="1"/>
</dbReference>
<dbReference type="PANTHER" id="PTHR38733">
    <property type="entry name" value="PROTEIN MCRC"/>
    <property type="match status" value="1"/>
</dbReference>
<organism evidence="1 2">
    <name type="scientific">Spirosoma rhododendri</name>
    <dbReference type="NCBI Taxonomy" id="2728024"/>
    <lineage>
        <taxon>Bacteria</taxon>
        <taxon>Pseudomonadati</taxon>
        <taxon>Bacteroidota</taxon>
        <taxon>Cytophagia</taxon>
        <taxon>Cytophagales</taxon>
        <taxon>Cytophagaceae</taxon>
        <taxon>Spirosoma</taxon>
    </lineage>
</organism>
<name>A0A7L5DU55_9BACT</name>
<geneLocation type="plasmid" evidence="1 2">
    <name>unnamed1</name>
</geneLocation>
<dbReference type="REBASE" id="385371">
    <property type="entry name" value="SspR4McrBCP"/>
</dbReference>
<dbReference type="InterPro" id="IPR019292">
    <property type="entry name" value="McrC"/>
</dbReference>
<dbReference type="KEGG" id="srho:HH216_25090"/>
<proteinExistence type="predicted"/>
<dbReference type="Pfam" id="PF10117">
    <property type="entry name" value="McrBC"/>
    <property type="match status" value="1"/>
</dbReference>
<dbReference type="RefSeq" id="WP_169553643.1">
    <property type="nucleotide sequence ID" value="NZ_CP051678.1"/>
</dbReference>
<protein>
    <recommendedName>
        <fullName evidence="3">Restriction endonuclease</fullName>
    </recommendedName>
</protein>
<gene>
    <name evidence="1" type="ORF">HH216_25090</name>
</gene>
<evidence type="ECO:0008006" key="3">
    <source>
        <dbReference type="Google" id="ProtNLM"/>
    </source>
</evidence>
<reference evidence="1 2" key="1">
    <citation type="submission" date="2020-04" db="EMBL/GenBank/DDBJ databases">
        <title>Genome sequencing of novel species.</title>
        <authorList>
            <person name="Heo J."/>
            <person name="Kim S.-J."/>
            <person name="Kim J.-S."/>
            <person name="Hong S.-B."/>
            <person name="Kwon S.-W."/>
        </authorList>
    </citation>
    <scope>NUCLEOTIDE SEQUENCE [LARGE SCALE GENOMIC DNA]</scope>
    <source>
        <strain evidence="1 2">CJU-R4</strain>
        <plasmid evidence="1 2">unnamed1</plasmid>
    </source>
</reference>
<dbReference type="Proteomes" id="UP000501128">
    <property type="component" value="Plasmid unnamed1"/>
</dbReference>
<dbReference type="AlphaFoldDB" id="A0A7L5DU55"/>